<feature type="transmembrane region" description="Helical" evidence="1">
    <location>
        <begin position="20"/>
        <end position="39"/>
    </location>
</feature>
<dbReference type="EMBL" id="CAADFV010000018">
    <property type="protein sequence ID" value="VFK53794.1"/>
    <property type="molecule type" value="Genomic_DNA"/>
</dbReference>
<reference evidence="2" key="1">
    <citation type="submission" date="2019-02" db="EMBL/GenBank/DDBJ databases">
        <authorList>
            <person name="Gruber-Vodicka R. H."/>
            <person name="Seah K. B. B."/>
        </authorList>
    </citation>
    <scope>NUCLEOTIDE SEQUENCE</scope>
    <source>
        <strain evidence="3">BECK_BY2</strain>
        <strain evidence="2">BECK_BY3</strain>
    </source>
</reference>
<dbReference type="EMBL" id="CAADFY010000016">
    <property type="protein sequence ID" value="VFK53044.1"/>
    <property type="molecule type" value="Genomic_DNA"/>
</dbReference>
<evidence type="ECO:0000313" key="3">
    <source>
        <dbReference type="EMBL" id="VFK53794.1"/>
    </source>
</evidence>
<dbReference type="AlphaFoldDB" id="A0A450ZGX5"/>
<accession>A0A450ZGX5</accession>
<sequence>MAICFHAHGITFRKYRRGAALLLLLGIIVLVSFGIFLGHPERILSRPSQHAEKTTVALIDAKQALIGWAVSHPNAPGLMPWPDRNTDGNYDGDSDCASLPSNATFNSAFLLGRLPWRGRTNPCEKVHGGLGIDVRDSAEEYLWYAVSRNLIRQYQSPPGYPTINPALPNTALFPWLTVRNAVNTVISDRVAVVILAPDVALSNQDRSGTAPNAENYLDIHIKTGISNAESDGCSDDNPGCGGTDGEEFILANTSANFNDRLVFITIDELLTAVERRVLNEVGKVLNNHREIAGVYPWVSPFAYPIATVLGSVTENGADTSRDLIDSNADFIAASVRPGQVIRNITSGYKGIINTVNSRTRLSLTMDDPRYGEDNRFRINRVGDSDDNDRYEILIDTSGTAMDGSLGNTLKDADRTVNFSTLGIRVGDIVENVTDGTYGAVTDIPDPTSLVLNRLGSDNAMAFDPGDNYEIPRFNGKPNTWEGSLPLHAVGERFRTGFTVAWNIPEGVIKTTQLANNSGYLESLEKTLQCSDLRRLATISGVGETDCDPNRSPVNVPWANGSCSWRTIDSVRCAGRTDWTWYLTGAITGNHAMESLKFEDRNTNFQNMGVETGDIIFNTTDGSRGVIGFVANNELEAIQLYGGTRNNFEIGDKYQIRVATKIIPEKSANCANISDGNEMITCGSRTLVDIGTNFQQNGVRPGDTIWNRSSGWWGIIQEVGQPSVSENTESILRVESMGTGIVNSFINGDRYTIRSGFVDKRRHAFNLTFTGNAAIDNRTGLRKVETGPNAPLPPQNEIRIQDWDAINQRTVVHAAITTNPTTTRITGKISVSGIQFDLIPSLPSWFFSNNWRKFIYLAISRTYLPGGNGDCLRNNNCLTLKTVGIGGTTIRDNVKALVISAGRETDGSGCLQTRPASNLGQYLEKENVHPIGNFSNFTFEQRHRLFSDACFRDQLKIVTP</sequence>
<proteinExistence type="predicted"/>
<protein>
    <submittedName>
        <fullName evidence="2">Uncharacterized protein</fullName>
    </submittedName>
</protein>
<gene>
    <name evidence="3" type="ORF">BECKTUN1418E_GA0071001_101814</name>
    <name evidence="2" type="ORF">BECKTUN1418F_GA0071002_101614</name>
</gene>
<keyword evidence="1" id="KW-1133">Transmembrane helix</keyword>
<name>A0A450ZGX5_9GAMM</name>
<keyword evidence="1" id="KW-0472">Membrane</keyword>
<evidence type="ECO:0000256" key="1">
    <source>
        <dbReference type="SAM" id="Phobius"/>
    </source>
</evidence>
<evidence type="ECO:0000313" key="2">
    <source>
        <dbReference type="EMBL" id="VFK53044.1"/>
    </source>
</evidence>
<keyword evidence="1" id="KW-0812">Transmembrane</keyword>
<organism evidence="2">
    <name type="scientific">Candidatus Kentrum sp. TUN</name>
    <dbReference type="NCBI Taxonomy" id="2126343"/>
    <lineage>
        <taxon>Bacteria</taxon>
        <taxon>Pseudomonadati</taxon>
        <taxon>Pseudomonadota</taxon>
        <taxon>Gammaproteobacteria</taxon>
        <taxon>Candidatus Kentrum</taxon>
    </lineage>
</organism>